<dbReference type="InterPro" id="IPR050190">
    <property type="entry name" value="UPF0213_domain"/>
</dbReference>
<dbReference type="PANTHER" id="PTHR34477">
    <property type="entry name" value="UPF0213 PROTEIN YHBQ"/>
    <property type="match status" value="1"/>
</dbReference>
<evidence type="ECO:0000313" key="3">
    <source>
        <dbReference type="EMBL" id="MCT9003088.1"/>
    </source>
</evidence>
<feature type="domain" description="GIY-YIG" evidence="2">
    <location>
        <begin position="1"/>
        <end position="75"/>
    </location>
</feature>
<comment type="caution">
    <text evidence="3">The sequence shown here is derived from an EMBL/GenBank/DDBJ whole genome shotgun (WGS) entry which is preliminary data.</text>
</comment>
<dbReference type="Gene3D" id="3.40.1440.10">
    <property type="entry name" value="GIY-YIG endonuclease"/>
    <property type="match status" value="1"/>
</dbReference>
<comment type="similarity">
    <text evidence="1">Belongs to the UPF0213 family.</text>
</comment>
<reference evidence="3 4" key="1">
    <citation type="journal article" date="2024" name="Int. J. Syst. Evol. Microbiol.">
        <title>Microbacterium memoriense sp. nov., a member of the Actinomycetota from marine beach sediment of the north coast of Portugal.</title>
        <authorList>
            <person name="Santos J.D.N.D."/>
            <person name="Klimek D."/>
            <person name="Calusinska M."/>
            <person name="Lobo-da-Cunha A."/>
            <person name="Catita J."/>
            <person name="Goncalves H."/>
            <person name="Gonzalez I."/>
            <person name="Lage O.M."/>
        </authorList>
    </citation>
    <scope>NUCLEOTIDE SEQUENCE [LARGE SCALE GENOMIC DNA]</scope>
    <source>
        <strain evidence="3 4">PMIC_1C1B</strain>
    </source>
</reference>
<accession>A0ABT2PHD7</accession>
<dbReference type="InterPro" id="IPR000305">
    <property type="entry name" value="GIY-YIG_endonuc"/>
</dbReference>
<proteinExistence type="inferred from homology"/>
<dbReference type="InterPro" id="IPR035901">
    <property type="entry name" value="GIY-YIG_endonuc_sf"/>
</dbReference>
<gene>
    <name evidence="3" type="ORF">N4R40_12010</name>
</gene>
<name>A0ABT2PHD7_9MICO</name>
<dbReference type="Proteomes" id="UP001300496">
    <property type="component" value="Unassembled WGS sequence"/>
</dbReference>
<dbReference type="CDD" id="cd10456">
    <property type="entry name" value="GIY-YIG_UPF0213"/>
    <property type="match status" value="1"/>
</dbReference>
<organism evidence="3 4">
    <name type="scientific">Microbacterium memoriense</name>
    <dbReference type="NCBI Taxonomy" id="2978350"/>
    <lineage>
        <taxon>Bacteria</taxon>
        <taxon>Bacillati</taxon>
        <taxon>Actinomycetota</taxon>
        <taxon>Actinomycetes</taxon>
        <taxon>Micrococcales</taxon>
        <taxon>Microbacteriaceae</taxon>
        <taxon>Microbacterium</taxon>
    </lineage>
</organism>
<dbReference type="PANTHER" id="PTHR34477:SF1">
    <property type="entry name" value="UPF0213 PROTEIN YHBQ"/>
    <property type="match status" value="1"/>
</dbReference>
<dbReference type="EMBL" id="JAODOR010000014">
    <property type="protein sequence ID" value="MCT9003088.1"/>
    <property type="molecule type" value="Genomic_DNA"/>
</dbReference>
<dbReference type="SUPFAM" id="SSF82771">
    <property type="entry name" value="GIY-YIG endonuclease"/>
    <property type="match status" value="1"/>
</dbReference>
<dbReference type="PROSITE" id="PS50164">
    <property type="entry name" value="GIY_YIG"/>
    <property type="match status" value="1"/>
</dbReference>
<evidence type="ECO:0000259" key="2">
    <source>
        <dbReference type="PROSITE" id="PS50164"/>
    </source>
</evidence>
<protein>
    <submittedName>
        <fullName evidence="3">GIY-YIG nuclease family protein</fullName>
    </submittedName>
</protein>
<sequence length="107" mass="12587">MPYMYILECADGSFYVGSCRNLENRVWLHDIGEGAQYTKRRRPVVLVYSETYDNVHDAFAREKRVQGWSRAKRNALIAREYDQLSDLSRKTFGRRYTEVSDDESDHG</sequence>
<dbReference type="Pfam" id="PF01541">
    <property type="entry name" value="GIY-YIG"/>
    <property type="match status" value="1"/>
</dbReference>
<keyword evidence="4" id="KW-1185">Reference proteome</keyword>
<evidence type="ECO:0000313" key="4">
    <source>
        <dbReference type="Proteomes" id="UP001300496"/>
    </source>
</evidence>
<evidence type="ECO:0000256" key="1">
    <source>
        <dbReference type="ARBA" id="ARBA00007435"/>
    </source>
</evidence>
<dbReference type="RefSeq" id="WP_261607614.1">
    <property type="nucleotide sequence ID" value="NZ_JAODOR010000014.1"/>
</dbReference>